<proteinExistence type="inferred from homology"/>
<evidence type="ECO:0000256" key="2">
    <source>
        <dbReference type="ARBA" id="ARBA00022555"/>
    </source>
</evidence>
<evidence type="ECO:0000256" key="5">
    <source>
        <dbReference type="ARBA" id="ARBA00035198"/>
    </source>
</evidence>
<dbReference type="GO" id="GO:0000049">
    <property type="term" value="F:tRNA binding"/>
    <property type="evidence" value="ECO:0007669"/>
    <property type="project" value="UniProtKB-KW"/>
</dbReference>
<dbReference type="GO" id="GO:0019843">
    <property type="term" value="F:rRNA binding"/>
    <property type="evidence" value="ECO:0007669"/>
    <property type="project" value="UniProtKB-UniRule"/>
</dbReference>
<evidence type="ECO:0000256" key="1">
    <source>
        <dbReference type="ARBA" id="ARBA00008931"/>
    </source>
</evidence>
<dbReference type="PRINTS" id="PR00060">
    <property type="entry name" value="RIBOSOMALL16"/>
</dbReference>
<keyword evidence="6 8" id="KW-0694">RNA-binding</keyword>
<name>A0A2H0CVC1_9BACT</name>
<keyword evidence="4 6" id="KW-0687">Ribonucleoprotein</keyword>
<dbReference type="InterPro" id="IPR036920">
    <property type="entry name" value="Ribosomal_uL16_sf"/>
</dbReference>
<comment type="caution">
    <text evidence="10">The sequence shown here is derived from an EMBL/GenBank/DDBJ whole genome shotgun (WGS) entry which is preliminary data.</text>
</comment>
<evidence type="ECO:0000256" key="9">
    <source>
        <dbReference type="SAM" id="MobiDB-lite"/>
    </source>
</evidence>
<dbReference type="GO" id="GO:0006412">
    <property type="term" value="P:translation"/>
    <property type="evidence" value="ECO:0007669"/>
    <property type="project" value="UniProtKB-UniRule"/>
</dbReference>
<dbReference type="PANTHER" id="PTHR12220:SF13">
    <property type="entry name" value="LARGE RIBOSOMAL SUBUNIT PROTEIN UL16M"/>
    <property type="match status" value="1"/>
</dbReference>
<accession>A0A2H0CVC1</accession>
<dbReference type="Pfam" id="PF00252">
    <property type="entry name" value="Ribosomal_L16"/>
    <property type="match status" value="1"/>
</dbReference>
<dbReference type="EMBL" id="PCTL01000006">
    <property type="protein sequence ID" value="PIP73806.1"/>
    <property type="molecule type" value="Genomic_DNA"/>
</dbReference>
<comment type="subunit">
    <text evidence="6 8">Part of the 50S ribosomal subunit.</text>
</comment>
<comment type="similarity">
    <text evidence="1 6 7">Belongs to the universal ribosomal protein uL16 family.</text>
</comment>
<dbReference type="FunFam" id="3.90.1170.10:FF:000001">
    <property type="entry name" value="50S ribosomal protein L16"/>
    <property type="match status" value="1"/>
</dbReference>
<evidence type="ECO:0000256" key="3">
    <source>
        <dbReference type="ARBA" id="ARBA00022980"/>
    </source>
</evidence>
<dbReference type="CDD" id="cd01433">
    <property type="entry name" value="Ribosomal_L16_L10e"/>
    <property type="match status" value="1"/>
</dbReference>
<dbReference type="AlphaFoldDB" id="A0A2H0CVC1"/>
<dbReference type="GO" id="GO:0003735">
    <property type="term" value="F:structural constituent of ribosome"/>
    <property type="evidence" value="ECO:0007669"/>
    <property type="project" value="InterPro"/>
</dbReference>
<dbReference type="PANTHER" id="PTHR12220">
    <property type="entry name" value="50S/60S RIBOSOMAL PROTEIN L16"/>
    <property type="match status" value="1"/>
</dbReference>
<evidence type="ECO:0000256" key="6">
    <source>
        <dbReference type="HAMAP-Rule" id="MF_01342"/>
    </source>
</evidence>
<organism evidence="10 11">
    <name type="scientific">Candidatus Lloydbacteria bacterium CG22_combo_CG10-13_8_21_14_all_47_15</name>
    <dbReference type="NCBI Taxonomy" id="1974635"/>
    <lineage>
        <taxon>Bacteria</taxon>
        <taxon>Candidatus Lloydiibacteriota</taxon>
    </lineage>
</organism>
<dbReference type="Proteomes" id="UP000230638">
    <property type="component" value="Unassembled WGS sequence"/>
</dbReference>
<gene>
    <name evidence="6" type="primary">rplP</name>
    <name evidence="10" type="ORF">COW88_00810</name>
</gene>
<dbReference type="SUPFAM" id="SSF54686">
    <property type="entry name" value="Ribosomal protein L16p/L10e"/>
    <property type="match status" value="1"/>
</dbReference>
<keyword evidence="6 8" id="KW-0699">rRNA-binding</keyword>
<dbReference type="Gene3D" id="3.90.1170.10">
    <property type="entry name" value="Ribosomal protein L10e/L16"/>
    <property type="match status" value="1"/>
</dbReference>
<evidence type="ECO:0000256" key="7">
    <source>
        <dbReference type="RuleBase" id="RU004413"/>
    </source>
</evidence>
<keyword evidence="2 6" id="KW-0820">tRNA-binding</keyword>
<reference evidence="10 11" key="1">
    <citation type="submission" date="2017-09" db="EMBL/GenBank/DDBJ databases">
        <title>Depth-based differentiation of microbial function through sediment-hosted aquifers and enrichment of novel symbionts in the deep terrestrial subsurface.</title>
        <authorList>
            <person name="Probst A.J."/>
            <person name="Ladd B."/>
            <person name="Jarett J.K."/>
            <person name="Geller-Mcgrath D.E."/>
            <person name="Sieber C.M."/>
            <person name="Emerson J.B."/>
            <person name="Anantharaman K."/>
            <person name="Thomas B.C."/>
            <person name="Malmstrom R."/>
            <person name="Stieglmeier M."/>
            <person name="Klingl A."/>
            <person name="Woyke T."/>
            <person name="Ryan C.M."/>
            <person name="Banfield J.F."/>
        </authorList>
    </citation>
    <scope>NUCLEOTIDE SEQUENCE [LARGE SCALE GENOMIC DNA]</scope>
    <source>
        <strain evidence="10">CG22_combo_CG10-13_8_21_14_all_47_15</strain>
    </source>
</reference>
<evidence type="ECO:0000313" key="10">
    <source>
        <dbReference type="EMBL" id="PIP73806.1"/>
    </source>
</evidence>
<dbReference type="InterPro" id="IPR047873">
    <property type="entry name" value="Ribosomal_uL16"/>
</dbReference>
<keyword evidence="3 6" id="KW-0689">Ribosomal protein</keyword>
<evidence type="ECO:0000256" key="4">
    <source>
        <dbReference type="ARBA" id="ARBA00023274"/>
    </source>
</evidence>
<dbReference type="GO" id="GO:0022625">
    <property type="term" value="C:cytosolic large ribosomal subunit"/>
    <property type="evidence" value="ECO:0007669"/>
    <property type="project" value="TreeGrafter"/>
</dbReference>
<dbReference type="HAMAP" id="MF_01342">
    <property type="entry name" value="Ribosomal_uL16"/>
    <property type="match status" value="1"/>
</dbReference>
<dbReference type="InterPro" id="IPR000114">
    <property type="entry name" value="Ribosomal_uL16_bact-type"/>
</dbReference>
<sequence length="141" mass="15744">MLFPKKVKFRKWQTGRQSEKKRSRPAARGTELSFGSFGLKAISQARIRSNQIEAARKVMSRAMSKTGKLWIRIFPDRPYTAKAAEVGMGKGKGDPQGFQVDVRPGRMLFEVDGVDEAIAKDALRKAGAKLPLTTKIVSREH</sequence>
<protein>
    <recommendedName>
        <fullName evidence="5 6">Large ribosomal subunit protein uL16</fullName>
    </recommendedName>
</protein>
<evidence type="ECO:0000313" key="11">
    <source>
        <dbReference type="Proteomes" id="UP000230638"/>
    </source>
</evidence>
<evidence type="ECO:0000256" key="8">
    <source>
        <dbReference type="RuleBase" id="RU004414"/>
    </source>
</evidence>
<dbReference type="InterPro" id="IPR016180">
    <property type="entry name" value="Ribosomal_uL16_dom"/>
</dbReference>
<feature type="region of interest" description="Disordered" evidence="9">
    <location>
        <begin position="1"/>
        <end position="29"/>
    </location>
</feature>
<dbReference type="NCBIfam" id="TIGR01164">
    <property type="entry name" value="rplP_bact"/>
    <property type="match status" value="1"/>
</dbReference>
<feature type="compositionally biased region" description="Basic residues" evidence="9">
    <location>
        <begin position="1"/>
        <end position="25"/>
    </location>
</feature>
<comment type="function">
    <text evidence="6 8">Binds 23S rRNA and is also seen to make contacts with the A and possibly P site tRNAs.</text>
</comment>